<evidence type="ECO:0000313" key="3">
    <source>
        <dbReference type="EMBL" id="MDM8156231.1"/>
    </source>
</evidence>
<protein>
    <submittedName>
        <fullName evidence="3">Stage III sporulation protein AH</fullName>
    </submittedName>
</protein>
<dbReference type="EMBL" id="JAUDCG010000003">
    <property type="protein sequence ID" value="MDM8156231.1"/>
    <property type="molecule type" value="Genomic_DNA"/>
</dbReference>
<sequence>MNKQALAFLTLFSLILMLSVYYVTLPSDVTAVVSEETQETSEDAADTSASNQEDTSARLQDTIAQTLNEKINAAKAVMADAESSESDKQDALATIEKLEQVKEQQQQIQTKVQELGYENAVEISDGTCRITLYNCEENKDTVNQVMNAAYGVVKENYLLEVTFKTS</sequence>
<feature type="coiled-coil region" evidence="1">
    <location>
        <begin position="64"/>
        <end position="118"/>
    </location>
</feature>
<feature type="compositionally biased region" description="Polar residues" evidence="2">
    <location>
        <begin position="47"/>
        <end position="57"/>
    </location>
</feature>
<dbReference type="RefSeq" id="WP_289606700.1">
    <property type="nucleotide sequence ID" value="NZ_JAUDCG010000003.1"/>
</dbReference>
<accession>A0ABT7U9B0</accession>
<keyword evidence="1" id="KW-0175">Coiled coil</keyword>
<organism evidence="3 4">
    <name type="scientific">Amedibacillus dolichus</name>
    <dbReference type="NCBI Taxonomy" id="31971"/>
    <lineage>
        <taxon>Bacteria</taxon>
        <taxon>Bacillati</taxon>
        <taxon>Bacillota</taxon>
        <taxon>Erysipelotrichia</taxon>
        <taxon>Erysipelotrichales</taxon>
        <taxon>Erysipelotrichaceae</taxon>
        <taxon>Amedibacillus</taxon>
    </lineage>
</organism>
<reference evidence="3 4" key="3">
    <citation type="submission" date="2023-06" db="EMBL/GenBank/DDBJ databases">
        <authorList>
            <person name="Zeman M."/>
            <person name="Kubasova T."/>
            <person name="Jahodarova E."/>
            <person name="Nykrynova M."/>
            <person name="Rychlik I."/>
        </authorList>
    </citation>
    <scope>NUCLEOTIDE SEQUENCE [LARGE SCALE GENOMIC DNA]</scope>
    <source>
        <strain evidence="3 4">ET39</strain>
    </source>
</reference>
<feature type="compositionally biased region" description="Acidic residues" evidence="2">
    <location>
        <begin position="36"/>
        <end position="45"/>
    </location>
</feature>
<gene>
    <name evidence="3" type="ORF">QUV96_01110</name>
</gene>
<comment type="caution">
    <text evidence="3">The sequence shown here is derived from an EMBL/GenBank/DDBJ whole genome shotgun (WGS) entry which is preliminary data.</text>
</comment>
<proteinExistence type="predicted"/>
<reference evidence="4" key="2">
    <citation type="submission" date="2023-06" db="EMBL/GenBank/DDBJ databases">
        <title>Identification and characterization of horizontal gene transfer across gut microbiota members of farm animals based on homology search.</title>
        <authorList>
            <person name="Zeman M."/>
            <person name="Kubasova T."/>
            <person name="Jahodarova E."/>
            <person name="Nykrynova M."/>
            <person name="Rychlik I."/>
        </authorList>
    </citation>
    <scope>NUCLEOTIDE SEQUENCE [LARGE SCALE GENOMIC DNA]</scope>
    <source>
        <strain evidence="4">ET39</strain>
    </source>
</reference>
<feature type="region of interest" description="Disordered" evidence="2">
    <location>
        <begin position="34"/>
        <end position="57"/>
    </location>
</feature>
<name>A0ABT7U9B0_9FIRM</name>
<evidence type="ECO:0000256" key="2">
    <source>
        <dbReference type="SAM" id="MobiDB-lite"/>
    </source>
</evidence>
<evidence type="ECO:0000313" key="4">
    <source>
        <dbReference type="Proteomes" id="UP001529340"/>
    </source>
</evidence>
<keyword evidence="4" id="KW-1185">Reference proteome</keyword>
<dbReference type="InterPro" id="IPR038503">
    <property type="entry name" value="SpoIIIAH_sf"/>
</dbReference>
<dbReference type="Gene3D" id="1.10.287.4300">
    <property type="entry name" value="Stage III sporulation protein AH-like"/>
    <property type="match status" value="1"/>
</dbReference>
<evidence type="ECO:0000256" key="1">
    <source>
        <dbReference type="SAM" id="Coils"/>
    </source>
</evidence>
<reference evidence="3 4" key="1">
    <citation type="submission" date="2023-06" db="EMBL/GenBank/DDBJ databases">
        <title>Identification and characterization of horizontal gene transfer across gut microbiota members of farm animals based on homology search.</title>
        <authorList>
            <person name="Schwarzerova J."/>
            <person name="Nykrynova M."/>
            <person name="Jureckova K."/>
            <person name="Cejkova D."/>
            <person name="Rychlik I."/>
        </authorList>
    </citation>
    <scope>NUCLEOTIDE SEQUENCE [LARGE SCALE GENOMIC DNA]</scope>
    <source>
        <strain evidence="3 4">ET39</strain>
    </source>
</reference>
<dbReference type="Proteomes" id="UP001529340">
    <property type="component" value="Unassembled WGS sequence"/>
</dbReference>